<keyword evidence="8" id="KW-1185">Reference proteome</keyword>
<dbReference type="SUPFAM" id="SSF56112">
    <property type="entry name" value="Protein kinase-like (PK-like)"/>
    <property type="match status" value="1"/>
</dbReference>
<evidence type="ECO:0000256" key="1">
    <source>
        <dbReference type="ARBA" id="ARBA00022527"/>
    </source>
</evidence>
<evidence type="ECO:0000256" key="5">
    <source>
        <dbReference type="ARBA" id="ARBA00022840"/>
    </source>
</evidence>
<dbReference type="Gene3D" id="1.10.510.10">
    <property type="entry name" value="Transferase(Phosphotransferase) domain 1"/>
    <property type="match status" value="1"/>
</dbReference>
<evidence type="ECO:0000313" key="7">
    <source>
        <dbReference type="EMBL" id="QCD86884.1"/>
    </source>
</evidence>
<dbReference type="PANTHER" id="PTHR43895:SF33">
    <property type="entry name" value="PROTEIN KINASE DOMAIN-CONTAINING PROTEIN"/>
    <property type="match status" value="1"/>
</dbReference>
<dbReference type="AlphaFoldDB" id="A0A4D6LF82"/>
<keyword evidence="2" id="KW-0808">Transferase</keyword>
<gene>
    <name evidence="7" type="ORF">DEO72_LG3g1413</name>
</gene>
<proteinExistence type="predicted"/>
<keyword evidence="1" id="KW-0723">Serine/threonine-protein kinase</keyword>
<organism evidence="7 8">
    <name type="scientific">Vigna unguiculata</name>
    <name type="common">Cowpea</name>
    <dbReference type="NCBI Taxonomy" id="3917"/>
    <lineage>
        <taxon>Eukaryota</taxon>
        <taxon>Viridiplantae</taxon>
        <taxon>Streptophyta</taxon>
        <taxon>Embryophyta</taxon>
        <taxon>Tracheophyta</taxon>
        <taxon>Spermatophyta</taxon>
        <taxon>Magnoliopsida</taxon>
        <taxon>eudicotyledons</taxon>
        <taxon>Gunneridae</taxon>
        <taxon>Pentapetalae</taxon>
        <taxon>rosids</taxon>
        <taxon>fabids</taxon>
        <taxon>Fabales</taxon>
        <taxon>Fabaceae</taxon>
        <taxon>Papilionoideae</taxon>
        <taxon>50 kb inversion clade</taxon>
        <taxon>NPAAA clade</taxon>
        <taxon>indigoferoid/millettioid clade</taxon>
        <taxon>Phaseoleae</taxon>
        <taxon>Vigna</taxon>
    </lineage>
</organism>
<dbReference type="GO" id="GO:0007165">
    <property type="term" value="P:signal transduction"/>
    <property type="evidence" value="ECO:0007669"/>
    <property type="project" value="TreeGrafter"/>
</dbReference>
<evidence type="ECO:0000256" key="4">
    <source>
        <dbReference type="ARBA" id="ARBA00022777"/>
    </source>
</evidence>
<dbReference type="InterPro" id="IPR011009">
    <property type="entry name" value="Kinase-like_dom_sf"/>
</dbReference>
<dbReference type="GO" id="GO:0004674">
    <property type="term" value="F:protein serine/threonine kinase activity"/>
    <property type="evidence" value="ECO:0007669"/>
    <property type="project" value="UniProtKB-KW"/>
</dbReference>
<sequence length="157" mass="17916">MKVINKSKTIDVTMEPHIMSEIDTMCHLQNHPNILKIHEVLATKAKIYLFATTMTTTISSLSSLSCGHLPEPLARHSQIFPALLFYQCHDITHRNLKSQNLPLDVAGDFKVSDFDLFMLPEHLCDNLLHIACGTPTFITMEVLRCWLRWLHTPIIVP</sequence>
<dbReference type="PROSITE" id="PS50011">
    <property type="entry name" value="PROTEIN_KINASE_DOM"/>
    <property type="match status" value="1"/>
</dbReference>
<dbReference type="EMBL" id="CP039347">
    <property type="protein sequence ID" value="QCD86884.1"/>
    <property type="molecule type" value="Genomic_DNA"/>
</dbReference>
<evidence type="ECO:0000256" key="3">
    <source>
        <dbReference type="ARBA" id="ARBA00022741"/>
    </source>
</evidence>
<dbReference type="Proteomes" id="UP000501690">
    <property type="component" value="Linkage Group LG3"/>
</dbReference>
<dbReference type="GO" id="GO:0005524">
    <property type="term" value="F:ATP binding"/>
    <property type="evidence" value="ECO:0007669"/>
    <property type="project" value="UniProtKB-KW"/>
</dbReference>
<evidence type="ECO:0000259" key="6">
    <source>
        <dbReference type="PROSITE" id="PS50011"/>
    </source>
</evidence>
<feature type="domain" description="Protein kinase" evidence="6">
    <location>
        <begin position="1"/>
        <end position="157"/>
    </location>
</feature>
<accession>A0A4D6LF82</accession>
<dbReference type="Pfam" id="PF00069">
    <property type="entry name" value="Pkinase"/>
    <property type="match status" value="1"/>
</dbReference>
<evidence type="ECO:0000256" key="2">
    <source>
        <dbReference type="ARBA" id="ARBA00022679"/>
    </source>
</evidence>
<keyword evidence="4" id="KW-0418">Kinase</keyword>
<protein>
    <recommendedName>
        <fullName evidence="6">Protein kinase domain-containing protein</fullName>
    </recommendedName>
</protein>
<dbReference type="PANTHER" id="PTHR43895">
    <property type="entry name" value="CALCIUM/CALMODULIN-DEPENDENT PROTEIN KINASE KINASE-RELATED"/>
    <property type="match status" value="1"/>
</dbReference>
<dbReference type="InterPro" id="IPR000719">
    <property type="entry name" value="Prot_kinase_dom"/>
</dbReference>
<reference evidence="7 8" key="1">
    <citation type="submission" date="2019-04" db="EMBL/GenBank/DDBJ databases">
        <title>An improved genome assembly and genetic linkage map for asparagus bean, Vigna unguiculata ssp. sesquipedialis.</title>
        <authorList>
            <person name="Xia Q."/>
            <person name="Zhang R."/>
            <person name="Dong Y."/>
        </authorList>
    </citation>
    <scope>NUCLEOTIDE SEQUENCE [LARGE SCALE GENOMIC DNA]</scope>
    <source>
        <tissue evidence="7">Leaf</tissue>
    </source>
</reference>
<keyword evidence="5" id="KW-0067">ATP-binding</keyword>
<evidence type="ECO:0000313" key="8">
    <source>
        <dbReference type="Proteomes" id="UP000501690"/>
    </source>
</evidence>
<name>A0A4D6LF82_VIGUN</name>
<keyword evidence="3" id="KW-0547">Nucleotide-binding</keyword>